<name>G0AP09_BORBD</name>
<reference key="1">
    <citation type="submission" date="2011-06" db="EMBL/GenBank/DDBJ databases">
        <authorList>
            <person name="Mongodin E.F."/>
            <person name="Casjens S.R."/>
            <person name="Fraser-Liggett C.M."/>
            <person name="Qiu W.-G."/>
            <person name="Dunn J.J."/>
            <person name="Luft B.J."/>
            <person name="Schutzer S.E."/>
        </authorList>
    </citation>
    <scope>NUCLEOTIDE SEQUENCE</scope>
    <source>
        <strain>DN127</strain>
    </source>
</reference>
<evidence type="ECO:0000313" key="3">
    <source>
        <dbReference type="Proteomes" id="UP000001634"/>
    </source>
</evidence>
<evidence type="ECO:0000313" key="1">
    <source>
        <dbReference type="EMBL" id="AEL19435.1"/>
    </source>
</evidence>
<dbReference type="KEGG" id="bbs:BbiDN127_D0033"/>
<dbReference type="EMBL" id="CP002756">
    <property type="protein sequence ID" value="AEL19435.1"/>
    <property type="molecule type" value="Genomic_DNA"/>
</dbReference>
<gene>
    <name evidence="2" type="ordered locus">BbiDN127_AA0042</name>
    <name evidence="1" type="ordered locus">BbiDN127_D0033</name>
</gene>
<geneLocation type="plasmid" evidence="1 3">
    <name>lp17</name>
</geneLocation>
<dbReference type="EMBL" id="CP002760">
    <property type="protein sequence ID" value="AEL19549.1"/>
    <property type="molecule type" value="Genomic_DNA"/>
</dbReference>
<dbReference type="HOGENOM" id="CLU_3340820_0_0_12"/>
<protein>
    <submittedName>
        <fullName evidence="1">Uncharacterized protein</fullName>
    </submittedName>
</protein>
<evidence type="ECO:0000313" key="2">
    <source>
        <dbReference type="EMBL" id="AEL19549.1"/>
    </source>
</evidence>
<sequence length="37" mass="4198">MKMSCYLSDICDTICLVNAFLQAGRKKYGIGVSNKYY</sequence>
<geneLocation type="plasmid" evidence="2 3">
    <name>lp28-7</name>
</geneLocation>
<reference evidence="1 3" key="2">
    <citation type="journal article" date="2012" name="J. Bacteriol.">
        <title>Whole-Genome Sequences of Borrelia bissettii, Borrelia valaisiana, and Borrelia spielmanii.</title>
        <authorList>
            <person name="Schutzer S.E."/>
            <person name="Fraser-Liggett C.M."/>
            <person name="Qiu W.G."/>
            <person name="Kraiczy P."/>
            <person name="Mongodin E.F."/>
            <person name="Dunn J.J."/>
            <person name="Luft B.J."/>
            <person name="Casjens S.R."/>
        </authorList>
    </citation>
    <scope>NUCLEOTIDE SEQUENCE [LARGE SCALE GENOMIC DNA]</scope>
    <source>
        <strain evidence="1 3">DN127</strain>
        <plasmid evidence="1">lp17</plasmid>
        <plasmid evidence="2">lp28-7</plasmid>
    </source>
</reference>
<organism evidence="1 3">
    <name type="scientific">Borrelia bissettiae (strain DSM 17990 / CIP 109136 / DN127)</name>
    <name type="common">Borreliella bissettiae</name>
    <dbReference type="NCBI Taxonomy" id="521010"/>
    <lineage>
        <taxon>Bacteria</taxon>
        <taxon>Pseudomonadati</taxon>
        <taxon>Spirochaetota</taxon>
        <taxon>Spirochaetia</taxon>
        <taxon>Spirochaetales</taxon>
        <taxon>Borreliaceae</taxon>
        <taxon>Borreliella</taxon>
    </lineage>
</organism>
<dbReference type="KEGG" id="bbs:BbiDN127_AA0042"/>
<keyword evidence="1" id="KW-0614">Plasmid</keyword>
<dbReference type="Proteomes" id="UP000001634">
    <property type="component" value="Plasmid lp17"/>
</dbReference>
<dbReference type="Proteomes" id="UP000001634">
    <property type="component" value="Plasmid lp28-7"/>
</dbReference>
<keyword evidence="3" id="KW-1185">Reference proteome</keyword>
<proteinExistence type="predicted"/>
<accession>G0AP09</accession>
<dbReference type="AlphaFoldDB" id="G0AP09"/>